<evidence type="ECO:0000313" key="2">
    <source>
        <dbReference type="WBParaSite" id="PS1159_v2.g13139.t1"/>
    </source>
</evidence>
<organism evidence="1 2">
    <name type="scientific">Panagrolaimus sp. PS1159</name>
    <dbReference type="NCBI Taxonomy" id="55785"/>
    <lineage>
        <taxon>Eukaryota</taxon>
        <taxon>Metazoa</taxon>
        <taxon>Ecdysozoa</taxon>
        <taxon>Nematoda</taxon>
        <taxon>Chromadorea</taxon>
        <taxon>Rhabditida</taxon>
        <taxon>Tylenchina</taxon>
        <taxon>Panagrolaimomorpha</taxon>
        <taxon>Panagrolaimoidea</taxon>
        <taxon>Panagrolaimidae</taxon>
        <taxon>Panagrolaimus</taxon>
    </lineage>
</organism>
<name>A0AC35F2E9_9BILA</name>
<evidence type="ECO:0000313" key="1">
    <source>
        <dbReference type="Proteomes" id="UP000887580"/>
    </source>
</evidence>
<protein>
    <submittedName>
        <fullName evidence="2">Macrophage migration inhibitory factor</fullName>
    </submittedName>
</protein>
<accession>A0AC35F2E9</accession>
<proteinExistence type="predicted"/>
<dbReference type="WBParaSite" id="PS1159_v2.g13139.t1">
    <property type="protein sequence ID" value="PS1159_v2.g13139.t1"/>
    <property type="gene ID" value="PS1159_v2.g13139"/>
</dbReference>
<reference evidence="2" key="1">
    <citation type="submission" date="2022-11" db="UniProtKB">
        <authorList>
            <consortium name="WormBaseParasite"/>
        </authorList>
    </citation>
    <scope>IDENTIFICATION</scope>
</reference>
<sequence length="128" mass="14382">MPFVKLVTNVPEEKIPQDFNQKFNRLLADIFPGKSYEVFAIDVISNKRYTFGGTSEPSAMLKITAFHIFSPEKNVKYSKAICEFLFSTLQIPGTRILIEFIDIATCNVGFNSSTVQALIDEGNFTTSK</sequence>
<dbReference type="Proteomes" id="UP000887580">
    <property type="component" value="Unplaced"/>
</dbReference>